<evidence type="ECO:0000313" key="1">
    <source>
        <dbReference type="EMBL" id="MDA0185464.1"/>
    </source>
</evidence>
<gene>
    <name evidence="1" type="ORF">OJ997_34475</name>
</gene>
<comment type="caution">
    <text evidence="1">The sequence shown here is derived from an EMBL/GenBank/DDBJ whole genome shotgun (WGS) entry which is preliminary data.</text>
</comment>
<evidence type="ECO:0000313" key="2">
    <source>
        <dbReference type="Proteomes" id="UP001147653"/>
    </source>
</evidence>
<dbReference type="Proteomes" id="UP001147653">
    <property type="component" value="Unassembled WGS sequence"/>
</dbReference>
<dbReference type="Gene3D" id="1.10.10.10">
    <property type="entry name" value="Winged helix-like DNA-binding domain superfamily/Winged helix DNA-binding domain"/>
    <property type="match status" value="1"/>
</dbReference>
<name>A0A9X3SBE8_9ACTN</name>
<dbReference type="CDD" id="cd00090">
    <property type="entry name" value="HTH_ARSR"/>
    <property type="match status" value="1"/>
</dbReference>
<dbReference type="InterPro" id="IPR036390">
    <property type="entry name" value="WH_DNA-bd_sf"/>
</dbReference>
<keyword evidence="2" id="KW-1185">Reference proteome</keyword>
<dbReference type="InterPro" id="IPR011991">
    <property type="entry name" value="ArsR-like_HTH"/>
</dbReference>
<dbReference type="EMBL" id="JAPDDP010000116">
    <property type="protein sequence ID" value="MDA0185464.1"/>
    <property type="molecule type" value="Genomic_DNA"/>
</dbReference>
<dbReference type="Pfam" id="PF12840">
    <property type="entry name" value="HTH_20"/>
    <property type="match status" value="1"/>
</dbReference>
<dbReference type="AlphaFoldDB" id="A0A9X3SBE8"/>
<sequence length="184" mass="20012">MLDTLYIEDVTQADALLKPKRVEILRHLAEPNTCTQIGGALGETPQAIYYHVKRLQASGLVTLVDERRVRGIAEGIYQAVAKSFWVSPACVGRLGEPRAREELLGLGYLLNLTEEMSRDLAQLASGPVVLPSFGIAGDIKLSPEDGAAFVSELQRAFGEVLQKYSGSEGHAFRLALACYPQQPS</sequence>
<dbReference type="RefSeq" id="WP_270029971.1">
    <property type="nucleotide sequence ID" value="NZ_JAPDDP010000116.1"/>
</dbReference>
<dbReference type="InterPro" id="IPR036388">
    <property type="entry name" value="WH-like_DNA-bd_sf"/>
</dbReference>
<reference evidence="1" key="1">
    <citation type="submission" date="2022-10" db="EMBL/GenBank/DDBJ databases">
        <title>The WGS of Solirubrobacter phytolaccae KCTC 29190.</title>
        <authorList>
            <person name="Jiang Z."/>
        </authorList>
    </citation>
    <scope>NUCLEOTIDE SEQUENCE</scope>
    <source>
        <strain evidence="1">KCTC 29190</strain>
    </source>
</reference>
<organism evidence="1 2">
    <name type="scientific">Solirubrobacter phytolaccae</name>
    <dbReference type="NCBI Taxonomy" id="1404360"/>
    <lineage>
        <taxon>Bacteria</taxon>
        <taxon>Bacillati</taxon>
        <taxon>Actinomycetota</taxon>
        <taxon>Thermoleophilia</taxon>
        <taxon>Solirubrobacterales</taxon>
        <taxon>Solirubrobacteraceae</taxon>
        <taxon>Solirubrobacter</taxon>
    </lineage>
</organism>
<proteinExistence type="predicted"/>
<accession>A0A9X3SBE8</accession>
<protein>
    <submittedName>
        <fullName evidence="1">Helix-turn-helix domain-containing protein</fullName>
    </submittedName>
</protein>
<dbReference type="SUPFAM" id="SSF46785">
    <property type="entry name" value="Winged helix' DNA-binding domain"/>
    <property type="match status" value="1"/>
</dbReference>